<reference evidence="1" key="1">
    <citation type="submission" date="2023-05" db="EMBL/GenBank/DDBJ databases">
        <title>Nepenthes gracilis genome sequencing.</title>
        <authorList>
            <person name="Fukushima K."/>
        </authorList>
    </citation>
    <scope>NUCLEOTIDE SEQUENCE</scope>
    <source>
        <strain evidence="1">SING2019-196</strain>
    </source>
</reference>
<proteinExistence type="predicted"/>
<dbReference type="InterPro" id="IPR008480">
    <property type="entry name" value="DUF761_pln"/>
</dbReference>
<comment type="caution">
    <text evidence="1">The sequence shown here is derived from an EMBL/GenBank/DDBJ whole genome shotgun (WGS) entry which is preliminary data.</text>
</comment>
<evidence type="ECO:0000313" key="2">
    <source>
        <dbReference type="Proteomes" id="UP001279734"/>
    </source>
</evidence>
<dbReference type="EMBL" id="BSYO01000008">
    <property type="protein sequence ID" value="GMH08201.1"/>
    <property type="molecule type" value="Genomic_DNA"/>
</dbReference>
<gene>
    <name evidence="1" type="ORF">Nepgr_010041</name>
</gene>
<dbReference type="PANTHER" id="PTHR33450:SF4">
    <property type="entry name" value="OS04G0665666 PROTEIN"/>
    <property type="match status" value="1"/>
</dbReference>
<dbReference type="Proteomes" id="UP001279734">
    <property type="component" value="Unassembled WGS sequence"/>
</dbReference>
<dbReference type="PANTHER" id="PTHR33450">
    <property type="entry name" value="EMB|CAB67623.1-RELATED"/>
    <property type="match status" value="1"/>
</dbReference>
<keyword evidence="2" id="KW-1185">Reference proteome</keyword>
<name>A0AAD3SC86_NEPGR</name>
<evidence type="ECO:0000313" key="1">
    <source>
        <dbReference type="EMBL" id="GMH08201.1"/>
    </source>
</evidence>
<protein>
    <submittedName>
        <fullName evidence="1">Uncharacterized protein</fullName>
    </submittedName>
</protein>
<dbReference type="Pfam" id="PF05553">
    <property type="entry name" value="DUF761"/>
    <property type="match status" value="1"/>
</dbReference>
<sequence length="176" mass="20278">MKTKTLIHNLIFSHIGRVIRALCKATKSIFHEFKESELTKKNQYRSKVLFGSFRLHYNWCSSSSHVRSIPSPFVDGVISPKKIAHLCLDSTWNSAFATEDLHCCNGEIDKEEAELSSYLRWLEEKGLDGGSDEGEDDVGNEIDQLAELFIANCHEKFRLEKIESYRRYQEMLARST</sequence>
<dbReference type="AlphaFoldDB" id="A0AAD3SC86"/>
<organism evidence="1 2">
    <name type="scientific">Nepenthes gracilis</name>
    <name type="common">Slender pitcher plant</name>
    <dbReference type="NCBI Taxonomy" id="150966"/>
    <lineage>
        <taxon>Eukaryota</taxon>
        <taxon>Viridiplantae</taxon>
        <taxon>Streptophyta</taxon>
        <taxon>Embryophyta</taxon>
        <taxon>Tracheophyta</taxon>
        <taxon>Spermatophyta</taxon>
        <taxon>Magnoliopsida</taxon>
        <taxon>eudicotyledons</taxon>
        <taxon>Gunneridae</taxon>
        <taxon>Pentapetalae</taxon>
        <taxon>Caryophyllales</taxon>
        <taxon>Nepenthaceae</taxon>
        <taxon>Nepenthes</taxon>
    </lineage>
</organism>
<accession>A0AAD3SC86</accession>